<dbReference type="Proteomes" id="UP000649617">
    <property type="component" value="Unassembled WGS sequence"/>
</dbReference>
<evidence type="ECO:0000313" key="1">
    <source>
        <dbReference type="EMBL" id="CAE7479336.1"/>
    </source>
</evidence>
<dbReference type="AlphaFoldDB" id="A0A812SK21"/>
<feature type="non-terminal residue" evidence="1">
    <location>
        <position position="1"/>
    </location>
</feature>
<reference evidence="1" key="1">
    <citation type="submission" date="2021-02" db="EMBL/GenBank/DDBJ databases">
        <authorList>
            <person name="Dougan E. K."/>
            <person name="Rhodes N."/>
            <person name="Thang M."/>
            <person name="Chan C."/>
        </authorList>
    </citation>
    <scope>NUCLEOTIDE SEQUENCE</scope>
</reference>
<gene>
    <name evidence="1" type="primary">ACHE</name>
    <name evidence="1" type="ORF">SPIL2461_LOCUS12215</name>
</gene>
<sequence length="143" mass="16198">MSICAHIASPTSRAYFRSAVLESGNCDGLFIWQPQRYAQDYGLRYIRGVFGRIRGCYLSDEIQNKTYKDSQNQCSKDDTAPMELVRDLCEDLFFTQHDLVTLSAFAEILPFENLGGCDVDYRGCRANLPSGRELDEALLFCAE</sequence>
<evidence type="ECO:0000313" key="2">
    <source>
        <dbReference type="Proteomes" id="UP000649617"/>
    </source>
</evidence>
<accession>A0A812SK21</accession>
<keyword evidence="2" id="KW-1185">Reference proteome</keyword>
<organism evidence="1 2">
    <name type="scientific">Symbiodinium pilosum</name>
    <name type="common">Dinoflagellate</name>
    <dbReference type="NCBI Taxonomy" id="2952"/>
    <lineage>
        <taxon>Eukaryota</taxon>
        <taxon>Sar</taxon>
        <taxon>Alveolata</taxon>
        <taxon>Dinophyceae</taxon>
        <taxon>Suessiales</taxon>
        <taxon>Symbiodiniaceae</taxon>
        <taxon>Symbiodinium</taxon>
    </lineage>
</organism>
<dbReference type="OrthoDB" id="429318at2759"/>
<dbReference type="EMBL" id="CAJNIZ010024747">
    <property type="protein sequence ID" value="CAE7479336.1"/>
    <property type="molecule type" value="Genomic_DNA"/>
</dbReference>
<name>A0A812SK21_SYMPI</name>
<comment type="caution">
    <text evidence="1">The sequence shown here is derived from an EMBL/GenBank/DDBJ whole genome shotgun (WGS) entry which is preliminary data.</text>
</comment>
<proteinExistence type="predicted"/>
<protein>
    <submittedName>
        <fullName evidence="1">ACHE protein</fullName>
    </submittedName>
</protein>